<dbReference type="PIRSF" id="PIRSF008502">
    <property type="entry name" value="UCP008502"/>
    <property type="match status" value="1"/>
</dbReference>
<dbReference type="PANTHER" id="PTHR36439:SF1">
    <property type="entry name" value="DUF1697 DOMAIN-CONTAINING PROTEIN"/>
    <property type="match status" value="1"/>
</dbReference>
<dbReference type="AlphaFoldDB" id="A0A383RAI2"/>
<gene>
    <name evidence="1" type="ORF">PBLR_11926</name>
</gene>
<organism evidence="1 2">
    <name type="scientific">Paenibacillus alvei</name>
    <name type="common">Bacillus alvei</name>
    <dbReference type="NCBI Taxonomy" id="44250"/>
    <lineage>
        <taxon>Bacteria</taxon>
        <taxon>Bacillati</taxon>
        <taxon>Bacillota</taxon>
        <taxon>Bacilli</taxon>
        <taxon>Bacillales</taxon>
        <taxon>Paenibacillaceae</taxon>
        <taxon>Paenibacillus</taxon>
    </lineage>
</organism>
<accession>A0A383RAI2</accession>
<dbReference type="SUPFAM" id="SSF160379">
    <property type="entry name" value="SP0830-like"/>
    <property type="match status" value="1"/>
</dbReference>
<dbReference type="InterPro" id="IPR012545">
    <property type="entry name" value="DUF1697"/>
</dbReference>
<dbReference type="Gene3D" id="3.30.70.1280">
    <property type="entry name" value="SP0830-like domains"/>
    <property type="match status" value="1"/>
</dbReference>
<dbReference type="Pfam" id="PF08002">
    <property type="entry name" value="DUF1697"/>
    <property type="match status" value="1"/>
</dbReference>
<proteinExistence type="predicted"/>
<evidence type="ECO:0000313" key="1">
    <source>
        <dbReference type="EMBL" id="SYX83504.1"/>
    </source>
</evidence>
<sequence>MQMYIGLLRGVNVGGKNKIKMADLKLLLENMGLTHVRTLLQSGNVVFVSSEAREWLEARIQEEIGNAFGFKPNVMLRTAQEMRAILAECPYDAAALKEGEGIQITMCKDEPSPDTASILSNGMQEIDEFQIQGHEIYCLYRQSVLDSKLANNFQKLGSNVTTRNWNTMTKLAALAGELDDFLQCENGNGNEND</sequence>
<dbReference type="PANTHER" id="PTHR36439">
    <property type="entry name" value="BLL4334 PROTEIN"/>
    <property type="match status" value="1"/>
</dbReference>
<dbReference type="EMBL" id="LS992241">
    <property type="protein sequence ID" value="SYX83504.1"/>
    <property type="molecule type" value="Genomic_DNA"/>
</dbReference>
<name>A0A383RAI2_PAEAL</name>
<protein>
    <submittedName>
        <fullName evidence="1">Cytoplasmic protein</fullName>
    </submittedName>
</protein>
<dbReference type="Proteomes" id="UP000304148">
    <property type="component" value="Chromosome"/>
</dbReference>
<evidence type="ECO:0000313" key="2">
    <source>
        <dbReference type="Proteomes" id="UP000304148"/>
    </source>
</evidence>
<reference evidence="2" key="1">
    <citation type="submission" date="2018-08" db="EMBL/GenBank/DDBJ databases">
        <authorList>
            <person name="Chevrot R."/>
        </authorList>
    </citation>
    <scope>NUCLEOTIDE SEQUENCE [LARGE SCALE GENOMIC DNA]</scope>
</reference>